<proteinExistence type="predicted"/>
<dbReference type="EMBL" id="OZ034816">
    <property type="protein sequence ID" value="CAL1378569.1"/>
    <property type="molecule type" value="Genomic_DNA"/>
</dbReference>
<dbReference type="Proteomes" id="UP001497516">
    <property type="component" value="Chromosome 3"/>
</dbReference>
<accession>A0AAV2DYM0</accession>
<protein>
    <submittedName>
        <fullName evidence="1">Uncharacterized protein</fullName>
    </submittedName>
</protein>
<evidence type="ECO:0000313" key="2">
    <source>
        <dbReference type="Proteomes" id="UP001497516"/>
    </source>
</evidence>
<gene>
    <name evidence="1" type="ORF">LTRI10_LOCUS20143</name>
</gene>
<name>A0AAV2DYM0_9ROSI</name>
<sequence length="124" mass="13830">MWVCYQRFFRSCPHHGFAQEQGADIFGKALDLNNTILANQASEGDVSQMNAPRAIEHYASMTAKSQNWSRRTASTIVKMVQGLDDSLSNIFEGIATIAKEVQALKMSRNTLATQLFVCERWGNG</sequence>
<reference evidence="1 2" key="1">
    <citation type="submission" date="2024-04" db="EMBL/GenBank/DDBJ databases">
        <authorList>
            <person name="Fracassetti M."/>
        </authorList>
    </citation>
    <scope>NUCLEOTIDE SEQUENCE [LARGE SCALE GENOMIC DNA]</scope>
</reference>
<dbReference type="AlphaFoldDB" id="A0AAV2DYM0"/>
<keyword evidence="2" id="KW-1185">Reference proteome</keyword>
<organism evidence="1 2">
    <name type="scientific">Linum trigynum</name>
    <dbReference type="NCBI Taxonomy" id="586398"/>
    <lineage>
        <taxon>Eukaryota</taxon>
        <taxon>Viridiplantae</taxon>
        <taxon>Streptophyta</taxon>
        <taxon>Embryophyta</taxon>
        <taxon>Tracheophyta</taxon>
        <taxon>Spermatophyta</taxon>
        <taxon>Magnoliopsida</taxon>
        <taxon>eudicotyledons</taxon>
        <taxon>Gunneridae</taxon>
        <taxon>Pentapetalae</taxon>
        <taxon>rosids</taxon>
        <taxon>fabids</taxon>
        <taxon>Malpighiales</taxon>
        <taxon>Linaceae</taxon>
        <taxon>Linum</taxon>
    </lineage>
</organism>
<evidence type="ECO:0000313" key="1">
    <source>
        <dbReference type="EMBL" id="CAL1378569.1"/>
    </source>
</evidence>